<protein>
    <submittedName>
        <fullName evidence="1">Uncharacterized protein</fullName>
    </submittedName>
</protein>
<accession>A0A0A9GSY5</accession>
<reference evidence="1" key="1">
    <citation type="submission" date="2014-09" db="EMBL/GenBank/DDBJ databases">
        <authorList>
            <person name="Magalhaes I.L.F."/>
            <person name="Oliveira U."/>
            <person name="Santos F.R."/>
            <person name="Vidigal T.H.D.A."/>
            <person name="Brescovit A.D."/>
            <person name="Santos A.J."/>
        </authorList>
    </citation>
    <scope>NUCLEOTIDE SEQUENCE</scope>
    <source>
        <tissue evidence="1">Shoot tissue taken approximately 20 cm above the soil surface</tissue>
    </source>
</reference>
<evidence type="ECO:0000313" key="1">
    <source>
        <dbReference type="EMBL" id="JAE27662.1"/>
    </source>
</evidence>
<organism evidence="1">
    <name type="scientific">Arundo donax</name>
    <name type="common">Giant reed</name>
    <name type="synonym">Donax arundinaceus</name>
    <dbReference type="NCBI Taxonomy" id="35708"/>
    <lineage>
        <taxon>Eukaryota</taxon>
        <taxon>Viridiplantae</taxon>
        <taxon>Streptophyta</taxon>
        <taxon>Embryophyta</taxon>
        <taxon>Tracheophyta</taxon>
        <taxon>Spermatophyta</taxon>
        <taxon>Magnoliopsida</taxon>
        <taxon>Liliopsida</taxon>
        <taxon>Poales</taxon>
        <taxon>Poaceae</taxon>
        <taxon>PACMAD clade</taxon>
        <taxon>Arundinoideae</taxon>
        <taxon>Arundineae</taxon>
        <taxon>Arundo</taxon>
    </lineage>
</organism>
<reference evidence="1" key="2">
    <citation type="journal article" date="2015" name="Data Brief">
        <title>Shoot transcriptome of the giant reed, Arundo donax.</title>
        <authorList>
            <person name="Barrero R.A."/>
            <person name="Guerrero F.D."/>
            <person name="Moolhuijzen P."/>
            <person name="Goolsby J.A."/>
            <person name="Tidwell J."/>
            <person name="Bellgard S.E."/>
            <person name="Bellgard M.I."/>
        </authorList>
    </citation>
    <scope>NUCLEOTIDE SEQUENCE</scope>
    <source>
        <tissue evidence="1">Shoot tissue taken approximately 20 cm above the soil surface</tissue>
    </source>
</reference>
<dbReference type="EMBL" id="GBRH01170234">
    <property type="protein sequence ID" value="JAE27662.1"/>
    <property type="molecule type" value="Transcribed_RNA"/>
</dbReference>
<name>A0A0A9GSY5_ARUDO</name>
<proteinExistence type="predicted"/>
<sequence>MLLPAYNFTGT</sequence>